<dbReference type="GO" id="GO:0005634">
    <property type="term" value="C:nucleus"/>
    <property type="evidence" value="ECO:0007669"/>
    <property type="project" value="TreeGrafter"/>
</dbReference>
<name>A0A6I9Q8H3_ELAGV</name>
<dbReference type="Proteomes" id="UP000504607">
    <property type="component" value="Chromosome 1"/>
</dbReference>
<evidence type="ECO:0000313" key="4">
    <source>
        <dbReference type="RefSeq" id="XP_010905221.1"/>
    </source>
</evidence>
<dbReference type="PANTHER" id="PTHR31213">
    <property type="entry name" value="OS08G0374000 PROTEIN-RELATED"/>
    <property type="match status" value="1"/>
</dbReference>
<evidence type="ECO:0000259" key="2">
    <source>
        <dbReference type="Pfam" id="PF00407"/>
    </source>
</evidence>
<dbReference type="InParanoid" id="A0A6I9Q8H3"/>
<gene>
    <name evidence="4" type="primary">LOC105032463</name>
</gene>
<protein>
    <submittedName>
        <fullName evidence="4">Phytohormone-binding protein CSBP</fullName>
    </submittedName>
</protein>
<feature type="domain" description="Bet v I/Major latex protein" evidence="2">
    <location>
        <begin position="4"/>
        <end position="151"/>
    </location>
</feature>
<comment type="similarity">
    <text evidence="1">Belongs to the BetVI family.</text>
</comment>
<evidence type="ECO:0000313" key="3">
    <source>
        <dbReference type="Proteomes" id="UP000504607"/>
    </source>
</evidence>
<dbReference type="InterPro" id="IPR000916">
    <property type="entry name" value="Bet_v_I/MLP"/>
</dbReference>
<dbReference type="InterPro" id="IPR023393">
    <property type="entry name" value="START-like_dom_sf"/>
</dbReference>
<dbReference type="SUPFAM" id="SSF55961">
    <property type="entry name" value="Bet v1-like"/>
    <property type="match status" value="1"/>
</dbReference>
<dbReference type="GO" id="GO:0009738">
    <property type="term" value="P:abscisic acid-activated signaling pathway"/>
    <property type="evidence" value="ECO:0007669"/>
    <property type="project" value="TreeGrafter"/>
</dbReference>
<dbReference type="GO" id="GO:0004864">
    <property type="term" value="F:protein phosphatase inhibitor activity"/>
    <property type="evidence" value="ECO:0007669"/>
    <property type="project" value="TreeGrafter"/>
</dbReference>
<dbReference type="GO" id="GO:0006952">
    <property type="term" value="P:defense response"/>
    <property type="evidence" value="ECO:0007669"/>
    <property type="project" value="InterPro"/>
</dbReference>
<dbReference type="PANTHER" id="PTHR31213:SF64">
    <property type="entry name" value="PHYTOHORMONE-BINDING PROTEIN"/>
    <property type="match status" value="1"/>
</dbReference>
<dbReference type="GO" id="GO:0005737">
    <property type="term" value="C:cytoplasm"/>
    <property type="evidence" value="ECO:0007669"/>
    <property type="project" value="TreeGrafter"/>
</dbReference>
<dbReference type="Gene3D" id="3.30.530.20">
    <property type="match status" value="1"/>
</dbReference>
<dbReference type="InterPro" id="IPR050279">
    <property type="entry name" value="Plant_def-hormone_signal"/>
</dbReference>
<sequence length="154" mass="17274">MLQKIEAQSKIRVEIEALWRTFAKDFTVSWAKVLPDIVTSVTILEGDGGLGTLLLLQFKPGGPTVSFQKTKIVEFDSTKHQLGLEVLEGGHLSNGFTKYITYFKLTENGERETFVDITVVCKPVSEEADLQAKTTKFPLLFFKSLEAYLHNADM</sequence>
<dbReference type="Pfam" id="PF00407">
    <property type="entry name" value="Bet_v_1"/>
    <property type="match status" value="1"/>
</dbReference>
<dbReference type="RefSeq" id="XP_010905221.1">
    <property type="nucleotide sequence ID" value="XM_010906919.2"/>
</dbReference>
<reference evidence="4" key="1">
    <citation type="submission" date="2025-08" db="UniProtKB">
        <authorList>
            <consortium name="RefSeq"/>
        </authorList>
    </citation>
    <scope>IDENTIFICATION</scope>
</reference>
<keyword evidence="3" id="KW-1185">Reference proteome</keyword>
<dbReference type="AlphaFoldDB" id="A0A6I9Q8H3"/>
<proteinExistence type="inferred from homology"/>
<dbReference type="GO" id="GO:0010427">
    <property type="term" value="F:abscisic acid binding"/>
    <property type="evidence" value="ECO:0007669"/>
    <property type="project" value="TreeGrafter"/>
</dbReference>
<organism evidence="3 4">
    <name type="scientific">Elaeis guineensis var. tenera</name>
    <name type="common">Oil palm</name>
    <dbReference type="NCBI Taxonomy" id="51953"/>
    <lineage>
        <taxon>Eukaryota</taxon>
        <taxon>Viridiplantae</taxon>
        <taxon>Streptophyta</taxon>
        <taxon>Embryophyta</taxon>
        <taxon>Tracheophyta</taxon>
        <taxon>Spermatophyta</taxon>
        <taxon>Magnoliopsida</taxon>
        <taxon>Liliopsida</taxon>
        <taxon>Arecaceae</taxon>
        <taxon>Arecoideae</taxon>
        <taxon>Cocoseae</taxon>
        <taxon>Elaeidinae</taxon>
        <taxon>Elaeis</taxon>
    </lineage>
</organism>
<evidence type="ECO:0000256" key="1">
    <source>
        <dbReference type="ARBA" id="ARBA00009744"/>
    </source>
</evidence>
<accession>A0A6I9Q8H3</accession>
<dbReference type="GO" id="GO:0038023">
    <property type="term" value="F:signaling receptor activity"/>
    <property type="evidence" value="ECO:0007669"/>
    <property type="project" value="TreeGrafter"/>
</dbReference>
<dbReference type="OrthoDB" id="1879545at2759"/>